<protein>
    <submittedName>
        <fullName evidence="1">Uncharacterized protein</fullName>
    </submittedName>
</protein>
<proteinExistence type="predicted"/>
<reference evidence="1 2" key="1">
    <citation type="submission" date="2024-06" db="EMBL/GenBank/DDBJ databases">
        <authorList>
            <person name="Bataeva Y.V."/>
            <person name="Grigorian L.N."/>
            <person name="Solomentsev V.I."/>
        </authorList>
    </citation>
    <scope>NUCLEOTIDE SEQUENCE [LARGE SCALE GENOMIC DNA]</scope>
    <source>
        <strain evidence="2">SCPM-O-B-12605 (RCAM04882)</strain>
    </source>
</reference>
<keyword evidence="2" id="KW-1185">Reference proteome</keyword>
<gene>
    <name evidence="1" type="ORF">ABUK86_23235</name>
</gene>
<comment type="caution">
    <text evidence="1">The sequence shown here is derived from an EMBL/GenBank/DDBJ whole genome shotgun (WGS) entry which is preliminary data.</text>
</comment>
<dbReference type="RefSeq" id="WP_352985528.1">
    <property type="nucleotide sequence ID" value="NZ_JBEQNA010000012.1"/>
</dbReference>
<sequence length="241" mass="26889">MIADRIRMTASGYPQGFLRTSDDMPASTTGSVGEDAVRHVSGNLEMTEDAQANACVTPGPHTPESTDKHTLLHAMKTGHIQRGELGFEFLQIKPEEIFHINMNMPFASKKERSKISRSESLYCKIFVAKTDKSSVQNVVSSVFNASFDRNIINIPDPLVEVLRNEDSTGDGSFSEDFLYWPVLVEIELEDHSLLPLLTDQVSHLLSSLWKASLPAVAACDFEDQLPWNGGIRRDFSDMRED</sequence>
<organism evidence="1 2">
    <name type="scientific">Nocardiopsis tropica</name>
    <dbReference type="NCBI Taxonomy" id="109330"/>
    <lineage>
        <taxon>Bacteria</taxon>
        <taxon>Bacillati</taxon>
        <taxon>Actinomycetota</taxon>
        <taxon>Actinomycetes</taxon>
        <taxon>Streptosporangiales</taxon>
        <taxon>Nocardiopsidaceae</taxon>
        <taxon>Nocardiopsis</taxon>
    </lineage>
</organism>
<dbReference type="EMBL" id="JBEQNB010000013">
    <property type="protein sequence ID" value="MES0836709.1"/>
    <property type="molecule type" value="Genomic_DNA"/>
</dbReference>
<name>A0ABV2A089_9ACTN</name>
<dbReference type="Proteomes" id="UP001432401">
    <property type="component" value="Unassembled WGS sequence"/>
</dbReference>
<evidence type="ECO:0000313" key="2">
    <source>
        <dbReference type="Proteomes" id="UP001432401"/>
    </source>
</evidence>
<accession>A0ABV2A089</accession>
<evidence type="ECO:0000313" key="1">
    <source>
        <dbReference type="EMBL" id="MES0836709.1"/>
    </source>
</evidence>